<dbReference type="Proteomes" id="UP000807769">
    <property type="component" value="Unassembled WGS sequence"/>
</dbReference>
<comment type="caution">
    <text evidence="1">The sequence shown here is derived from an EMBL/GenBank/DDBJ whole genome shotgun (WGS) entry which is preliminary data.</text>
</comment>
<protein>
    <submittedName>
        <fullName evidence="1">Uncharacterized protein</fullName>
    </submittedName>
</protein>
<keyword evidence="2" id="KW-1185">Reference proteome</keyword>
<gene>
    <name evidence="1" type="ORF">BJ212DRAFT_1479536</name>
</gene>
<evidence type="ECO:0000313" key="2">
    <source>
        <dbReference type="Proteomes" id="UP000807769"/>
    </source>
</evidence>
<dbReference type="EMBL" id="JABBWG010000011">
    <property type="protein sequence ID" value="KAG1818529.1"/>
    <property type="molecule type" value="Genomic_DNA"/>
</dbReference>
<dbReference type="GeneID" id="64633918"/>
<dbReference type="AlphaFoldDB" id="A0A9P7EDQ4"/>
<evidence type="ECO:0000313" key="1">
    <source>
        <dbReference type="EMBL" id="KAG1818529.1"/>
    </source>
</evidence>
<organism evidence="1 2">
    <name type="scientific">Suillus subaureus</name>
    <dbReference type="NCBI Taxonomy" id="48587"/>
    <lineage>
        <taxon>Eukaryota</taxon>
        <taxon>Fungi</taxon>
        <taxon>Dikarya</taxon>
        <taxon>Basidiomycota</taxon>
        <taxon>Agaricomycotina</taxon>
        <taxon>Agaricomycetes</taxon>
        <taxon>Agaricomycetidae</taxon>
        <taxon>Boletales</taxon>
        <taxon>Suillineae</taxon>
        <taxon>Suillaceae</taxon>
        <taxon>Suillus</taxon>
    </lineage>
</organism>
<dbReference type="RefSeq" id="XP_041194401.1">
    <property type="nucleotide sequence ID" value="XM_041339902.1"/>
</dbReference>
<reference evidence="1" key="1">
    <citation type="journal article" date="2020" name="New Phytol.">
        <title>Comparative genomics reveals dynamic genome evolution in host specialist ectomycorrhizal fungi.</title>
        <authorList>
            <person name="Lofgren L.A."/>
            <person name="Nguyen N.H."/>
            <person name="Vilgalys R."/>
            <person name="Ruytinx J."/>
            <person name="Liao H.L."/>
            <person name="Branco S."/>
            <person name="Kuo A."/>
            <person name="LaButti K."/>
            <person name="Lipzen A."/>
            <person name="Andreopoulos W."/>
            <person name="Pangilinan J."/>
            <person name="Riley R."/>
            <person name="Hundley H."/>
            <person name="Na H."/>
            <person name="Barry K."/>
            <person name="Grigoriev I.V."/>
            <person name="Stajich J.E."/>
            <person name="Kennedy P.G."/>
        </authorList>
    </citation>
    <scope>NUCLEOTIDE SEQUENCE</scope>
    <source>
        <strain evidence="1">MN1</strain>
    </source>
</reference>
<name>A0A9P7EDQ4_9AGAM</name>
<proteinExistence type="predicted"/>
<accession>A0A9P7EDQ4</accession>
<sequence>MSVMENVISKGIEAALRCILVNKDILTSTKCSPRRKKKQDDEIRIERATDLSHERDFLLGEIQHLLKDTFSISQDADFIVHQPADCEDVYSYKYKDGPGPNTQNLAFDLKHRFNTPWNVKILDILLEELKKRSVEEEWPFQRLDAYYKAILKDHYKRMRMVWRAAQPKVTAKGCLEIAEAVEERLIAKRGENLKSKYLHRAKALEQVIKLKKDGEDDNLPAWQWLQKLVKMLGDRGMSSEESDIENDIECVLWVKNMAWCRGIE</sequence>
<dbReference type="OrthoDB" id="3269403at2759"/>